<proteinExistence type="inferred from homology"/>
<organism evidence="3 4">
    <name type="scientific">Agrilus planipennis</name>
    <name type="common">Emerald ash borer</name>
    <name type="synonym">Agrilus marcopoli</name>
    <dbReference type="NCBI Taxonomy" id="224129"/>
    <lineage>
        <taxon>Eukaryota</taxon>
        <taxon>Metazoa</taxon>
        <taxon>Ecdysozoa</taxon>
        <taxon>Arthropoda</taxon>
        <taxon>Hexapoda</taxon>
        <taxon>Insecta</taxon>
        <taxon>Pterygota</taxon>
        <taxon>Neoptera</taxon>
        <taxon>Endopterygota</taxon>
        <taxon>Coleoptera</taxon>
        <taxon>Polyphaga</taxon>
        <taxon>Elateriformia</taxon>
        <taxon>Buprestoidea</taxon>
        <taxon>Buprestidae</taxon>
        <taxon>Agrilinae</taxon>
        <taxon>Agrilus</taxon>
    </lineage>
</organism>
<dbReference type="KEGG" id="apln:108743889"/>
<reference evidence="4" key="1">
    <citation type="submission" date="2025-08" db="UniProtKB">
        <authorList>
            <consortium name="RefSeq"/>
        </authorList>
    </citation>
    <scope>IDENTIFICATION</scope>
    <source>
        <tissue evidence="4">Entire body</tissue>
    </source>
</reference>
<dbReference type="PANTHER" id="PTHR21562">
    <property type="entry name" value="NOTUM-RELATED"/>
    <property type="match status" value="1"/>
</dbReference>
<evidence type="ECO:0000313" key="3">
    <source>
        <dbReference type="Proteomes" id="UP000192223"/>
    </source>
</evidence>
<dbReference type="FunCoup" id="A0A1W4XR84">
    <property type="interactions" value="66"/>
</dbReference>
<dbReference type="InParanoid" id="A0A1W4XR84"/>
<dbReference type="STRING" id="224129.A0A1W4XR84"/>
<dbReference type="RefSeq" id="XP_018334993.1">
    <property type="nucleotide sequence ID" value="XM_018479491.1"/>
</dbReference>
<sequence>MVLYFFAFCFAYPKREASELIEATINTNMIHRLQESKTSKSNDEMRSLKKVYLSNRFITCNDKSQAGFYLRKSSTSRKWIVFLEGGWYCYDHHTCRNRWLRQRHFMTSSQWPETKDVGGILSPNEYENPYWWNSNHVFIPYCSSDTWSGTRKASRNEMFSFMGASIVQQVVRDLVPLGLENSTELLLVGSSAGGTGVMINLDPVQELLHRVLKLNHITVRGVADSGWFLDRTPYAPKGTPTVDAIRKGMQLWQGKVPKRCRQMYLDEPWRCYFGYRLYPTLKAPLFIFQWLFDEAQMDADNVGAPVTKQQWDYIHKMGDALRQSFENVSAVFAPSCISHSILTKRDWLNLKIDEISFAESLQCWEQRPIKRRMHKKKFMKLYAEESTLGHQKSKISPKMQTYELANVTKDNVTVKYEEENSRLKQLDTNKRRKNKKRKRRRNKRRRGFNCFLDKNQQQNSSANSAANQPLLQTSRSERSVLRSQKHPRSRPCHDRLLERCSWPQCNRSCPRLHNPFTGEEMDFIDLLKSFGLDMENVADALGIDLPTLNNMDHGDLLNMLTQQTN</sequence>
<keyword evidence="3" id="KW-1185">Reference proteome</keyword>
<dbReference type="AlphaFoldDB" id="A0A1W4XR84"/>
<dbReference type="OrthoDB" id="2015280at2759"/>
<gene>
    <name evidence="4" type="primary">LOC108743889</name>
</gene>
<name>A0A1W4XR84_AGRPL</name>
<accession>A0A1W4XR84</accession>
<dbReference type="InterPro" id="IPR004963">
    <property type="entry name" value="PAE/NOTUM"/>
</dbReference>
<feature type="compositionally biased region" description="Low complexity" evidence="2">
    <location>
        <begin position="455"/>
        <end position="468"/>
    </location>
</feature>
<dbReference type="Pfam" id="PF03283">
    <property type="entry name" value="PAE"/>
    <property type="match status" value="1"/>
</dbReference>
<comment type="similarity">
    <text evidence="1">Belongs to the pectinacetylesterase family. Notum subfamily.</text>
</comment>
<dbReference type="PANTHER" id="PTHR21562:SF122">
    <property type="entry name" value="PALMITOLEOYL-PROTEIN CARBOXYLESTERASE NOTUM"/>
    <property type="match status" value="1"/>
</dbReference>
<feature type="compositionally biased region" description="Basic residues" evidence="2">
    <location>
        <begin position="430"/>
        <end position="447"/>
    </location>
</feature>
<dbReference type="CTD" id="147111"/>
<evidence type="ECO:0000256" key="2">
    <source>
        <dbReference type="SAM" id="MobiDB-lite"/>
    </source>
</evidence>
<protein>
    <submittedName>
        <fullName evidence="4">Palmitoleoyl-protein carboxylesterase NOTUM isoform X1</fullName>
    </submittedName>
</protein>
<feature type="region of interest" description="Disordered" evidence="2">
    <location>
        <begin position="424"/>
        <end position="492"/>
    </location>
</feature>
<evidence type="ECO:0000256" key="1">
    <source>
        <dbReference type="ARBA" id="ARBA00010213"/>
    </source>
</evidence>
<dbReference type="Proteomes" id="UP000192223">
    <property type="component" value="Unplaced"/>
</dbReference>
<dbReference type="GO" id="GO:0016787">
    <property type="term" value="F:hydrolase activity"/>
    <property type="evidence" value="ECO:0007669"/>
    <property type="project" value="InterPro"/>
</dbReference>
<dbReference type="GeneID" id="108743889"/>
<evidence type="ECO:0000313" key="4">
    <source>
        <dbReference type="RefSeq" id="XP_018334993.1"/>
    </source>
</evidence>